<reference evidence="5 6" key="2">
    <citation type="journal article" date="2012" name="Eukaryot. Cell">
        <title>Genome update of Botrytis cinerea strains B05.10 and T4.</title>
        <authorList>
            <person name="Staats M."/>
            <person name="van Kan J.A."/>
        </authorList>
    </citation>
    <scope>NUCLEOTIDE SEQUENCE [LARGE SCALE GENOMIC DNA]</scope>
    <source>
        <strain evidence="5 6">B05.10</strain>
    </source>
</reference>
<dbReference type="InterPro" id="IPR050654">
    <property type="entry name" value="AChE-related_enzymes"/>
</dbReference>
<feature type="chain" id="PRO_5016996234" description="Carboxylesterase type B domain-containing protein" evidence="3">
    <location>
        <begin position="20"/>
        <end position="496"/>
    </location>
</feature>
<keyword evidence="3" id="KW-0732">Signal</keyword>
<organism evidence="5 6">
    <name type="scientific">Botryotinia fuckeliana (strain B05.10)</name>
    <name type="common">Noble rot fungus</name>
    <name type="synonym">Botrytis cinerea</name>
    <dbReference type="NCBI Taxonomy" id="332648"/>
    <lineage>
        <taxon>Eukaryota</taxon>
        <taxon>Fungi</taxon>
        <taxon>Dikarya</taxon>
        <taxon>Ascomycota</taxon>
        <taxon>Pezizomycotina</taxon>
        <taxon>Leotiomycetes</taxon>
        <taxon>Helotiales</taxon>
        <taxon>Sclerotiniaceae</taxon>
        <taxon>Botrytis</taxon>
    </lineage>
</organism>
<dbReference type="PANTHER" id="PTHR43918:SF4">
    <property type="entry name" value="CARBOXYLIC ESTER HYDROLASE"/>
    <property type="match status" value="1"/>
</dbReference>
<dbReference type="Proteomes" id="UP000001798">
    <property type="component" value="Chromosome 12"/>
</dbReference>
<sequence length="496" mass="53636">MFSPSLLLTYSSLFLPTLSSPTPNKNGLVVQTTSGEIHGFINQTTPQVRQFLGVPYAEPPIGNLRFAAPETKSKGSPIKATTFPPSCMQLDSNSSSIYTNAVPQFLINGGQSEDCLYLSIWTPATPTNQSLPVFVYIPGGGFISGGQDSLYKIPDQWVQKTQSHIVVVMNYRVNVFGFPNAKAITEDRNPGLLDQRKAVEWVHENIASFNGDPDRMTLWGQSAGGASVDSYGYAYPDEPIVKGLIIDSGSAYLLGSTDAPQTNFTSLAGMVGCKDLAPEAEIGCMRNVSANAIENALSAYTSSGATPKLAFTPFPDNVTAFSNPADRAERGLVAKLPIIIGSNSNEGAGFVTFSEDGPGEAVLFATTQSIIACPVAQEVRARENVGLTTYRYQYTGNFTNISPLPWMGAYHSSELPLLFDTHFLYRGNSTPYEYEVANTMQALWLSFANDPQKAPSTGEITWPVYDSEQDSMLLFAEGDVKTQFVSGERIDGNCTL</sequence>
<dbReference type="OrthoDB" id="408631at2759"/>
<name>A0A384K0E9_BOTFB</name>
<dbReference type="PANTHER" id="PTHR43918">
    <property type="entry name" value="ACETYLCHOLINESTERASE"/>
    <property type="match status" value="1"/>
</dbReference>
<dbReference type="Pfam" id="PF00135">
    <property type="entry name" value="COesterase"/>
    <property type="match status" value="2"/>
</dbReference>
<protein>
    <recommendedName>
        <fullName evidence="4">Carboxylesterase type B domain-containing protein</fullName>
    </recommendedName>
</protein>
<keyword evidence="2" id="KW-0378">Hydrolase</keyword>
<accession>A0A384K0E9</accession>
<evidence type="ECO:0000313" key="6">
    <source>
        <dbReference type="Proteomes" id="UP000001798"/>
    </source>
</evidence>
<reference evidence="5 6" key="1">
    <citation type="journal article" date="2011" name="PLoS Genet.">
        <title>Genomic analysis of the necrotrophic fungal pathogens Sclerotinia sclerotiorum and Botrytis cinerea.</title>
        <authorList>
            <person name="Amselem J."/>
            <person name="Cuomo C.A."/>
            <person name="van Kan J.A."/>
            <person name="Viaud M."/>
            <person name="Benito E.P."/>
            <person name="Couloux A."/>
            <person name="Coutinho P.M."/>
            <person name="de Vries R.P."/>
            <person name="Dyer P.S."/>
            <person name="Fillinger S."/>
            <person name="Fournier E."/>
            <person name="Gout L."/>
            <person name="Hahn M."/>
            <person name="Kohn L."/>
            <person name="Lapalu N."/>
            <person name="Plummer K.M."/>
            <person name="Pradier J.M."/>
            <person name="Quevillon E."/>
            <person name="Sharon A."/>
            <person name="Simon A."/>
            <person name="ten Have A."/>
            <person name="Tudzynski B."/>
            <person name="Tudzynski P."/>
            <person name="Wincker P."/>
            <person name="Andrew M."/>
            <person name="Anthouard V."/>
            <person name="Beever R.E."/>
            <person name="Beffa R."/>
            <person name="Benoit I."/>
            <person name="Bouzid O."/>
            <person name="Brault B."/>
            <person name="Chen Z."/>
            <person name="Choquer M."/>
            <person name="Collemare J."/>
            <person name="Cotton P."/>
            <person name="Danchin E.G."/>
            <person name="Da Silva C."/>
            <person name="Gautier A."/>
            <person name="Giraud C."/>
            <person name="Giraud T."/>
            <person name="Gonzalez C."/>
            <person name="Grossetete S."/>
            <person name="Guldener U."/>
            <person name="Henrissat B."/>
            <person name="Howlett B.J."/>
            <person name="Kodira C."/>
            <person name="Kretschmer M."/>
            <person name="Lappartient A."/>
            <person name="Leroch M."/>
            <person name="Levis C."/>
            <person name="Mauceli E."/>
            <person name="Neuveglise C."/>
            <person name="Oeser B."/>
            <person name="Pearson M."/>
            <person name="Poulain J."/>
            <person name="Poussereau N."/>
            <person name="Quesneville H."/>
            <person name="Rascle C."/>
            <person name="Schumacher J."/>
            <person name="Segurens B."/>
            <person name="Sexton A."/>
            <person name="Silva E."/>
            <person name="Sirven C."/>
            <person name="Soanes D.M."/>
            <person name="Talbot N.J."/>
            <person name="Templeton M."/>
            <person name="Yandava C."/>
            <person name="Yarden O."/>
            <person name="Zeng Q."/>
            <person name="Rollins J.A."/>
            <person name="Lebrun M.H."/>
            <person name="Dickman M."/>
        </authorList>
    </citation>
    <scope>NUCLEOTIDE SEQUENCE [LARGE SCALE GENOMIC DNA]</scope>
    <source>
        <strain evidence="5 6">B05.10</strain>
    </source>
</reference>
<dbReference type="GO" id="GO:0052689">
    <property type="term" value="F:carboxylic ester hydrolase activity"/>
    <property type="evidence" value="ECO:0007669"/>
    <property type="project" value="TreeGrafter"/>
</dbReference>
<feature type="signal peptide" evidence="3">
    <location>
        <begin position="1"/>
        <end position="19"/>
    </location>
</feature>
<evidence type="ECO:0000256" key="2">
    <source>
        <dbReference type="ARBA" id="ARBA00022801"/>
    </source>
</evidence>
<dbReference type="AlphaFoldDB" id="A0A384K0E9"/>
<evidence type="ECO:0000313" key="5">
    <source>
        <dbReference type="EMBL" id="ATZ56104.1"/>
    </source>
</evidence>
<dbReference type="Gene3D" id="3.40.50.1820">
    <property type="entry name" value="alpha/beta hydrolase"/>
    <property type="match status" value="2"/>
</dbReference>
<dbReference type="InterPro" id="IPR029058">
    <property type="entry name" value="AB_hydrolase_fold"/>
</dbReference>
<feature type="domain" description="Carboxylesterase type B" evidence="4">
    <location>
        <begin position="28"/>
        <end position="356"/>
    </location>
</feature>
<dbReference type="EMBL" id="CP009816">
    <property type="protein sequence ID" value="ATZ56104.1"/>
    <property type="molecule type" value="Genomic_DNA"/>
</dbReference>
<feature type="domain" description="Carboxylesterase type B" evidence="4">
    <location>
        <begin position="361"/>
        <end position="479"/>
    </location>
</feature>
<dbReference type="KEGG" id="bfu:BCIN_12g06360"/>
<dbReference type="PROSITE" id="PS00941">
    <property type="entry name" value="CARBOXYLESTERASE_B_2"/>
    <property type="match status" value="1"/>
</dbReference>
<proteinExistence type="inferred from homology"/>
<reference evidence="5 6" key="3">
    <citation type="journal article" date="2017" name="Mol. Plant Pathol.">
        <title>A gapless genome sequence of the fungus Botrytis cinerea.</title>
        <authorList>
            <person name="Van Kan J.A."/>
            <person name="Stassen J.H."/>
            <person name="Mosbach A."/>
            <person name="Van Der Lee T.A."/>
            <person name="Faino L."/>
            <person name="Farmer A.D."/>
            <person name="Papasotiriou D.G."/>
            <person name="Zhou S."/>
            <person name="Seidl M.F."/>
            <person name="Cottam E."/>
            <person name="Edel D."/>
            <person name="Hahn M."/>
            <person name="Schwartz D.C."/>
            <person name="Dietrich R.A."/>
            <person name="Widdison S."/>
            <person name="Scalliet G."/>
        </authorList>
    </citation>
    <scope>NUCLEOTIDE SEQUENCE [LARGE SCALE GENOMIC DNA]</scope>
    <source>
        <strain evidence="5 6">B05.10</strain>
    </source>
</reference>
<dbReference type="InterPro" id="IPR019819">
    <property type="entry name" value="Carboxylesterase_B_CS"/>
</dbReference>
<dbReference type="SUPFAM" id="SSF53474">
    <property type="entry name" value="alpha/beta-Hydrolases"/>
    <property type="match status" value="1"/>
</dbReference>
<comment type="similarity">
    <text evidence="1">Belongs to the type-B carboxylesterase/lipase family.</text>
</comment>
<evidence type="ECO:0000256" key="1">
    <source>
        <dbReference type="ARBA" id="ARBA00005964"/>
    </source>
</evidence>
<evidence type="ECO:0000259" key="4">
    <source>
        <dbReference type="Pfam" id="PF00135"/>
    </source>
</evidence>
<keyword evidence="6" id="KW-1185">Reference proteome</keyword>
<dbReference type="InterPro" id="IPR002018">
    <property type="entry name" value="CarbesteraseB"/>
</dbReference>
<gene>
    <name evidence="5" type="ORF">BCIN_12g06360</name>
</gene>
<dbReference type="GeneID" id="5431693"/>
<dbReference type="RefSeq" id="XP_024552380.1">
    <property type="nucleotide sequence ID" value="XM_024696569.1"/>
</dbReference>
<evidence type="ECO:0000256" key="3">
    <source>
        <dbReference type="SAM" id="SignalP"/>
    </source>
</evidence>
<dbReference type="VEuPathDB" id="FungiDB:Bcin12g06360"/>